<gene>
    <name evidence="1" type="ORF">GCM10009744_62730</name>
</gene>
<name>A0ABN2FVI8_9ACTN</name>
<dbReference type="Proteomes" id="UP001501319">
    <property type="component" value="Unassembled WGS sequence"/>
</dbReference>
<evidence type="ECO:0000313" key="1">
    <source>
        <dbReference type="EMBL" id="GAA1660523.1"/>
    </source>
</evidence>
<dbReference type="RefSeq" id="WP_344116450.1">
    <property type="nucleotide sequence ID" value="NZ_BAAANE010000015.1"/>
</dbReference>
<keyword evidence="2" id="KW-1185">Reference proteome</keyword>
<dbReference type="EMBL" id="BAAANE010000015">
    <property type="protein sequence ID" value="GAA1660523.1"/>
    <property type="molecule type" value="Genomic_DNA"/>
</dbReference>
<reference evidence="1 2" key="1">
    <citation type="journal article" date="2019" name="Int. J. Syst. Evol. Microbiol.">
        <title>The Global Catalogue of Microorganisms (GCM) 10K type strain sequencing project: providing services to taxonomists for standard genome sequencing and annotation.</title>
        <authorList>
            <consortium name="The Broad Institute Genomics Platform"/>
            <consortium name="The Broad Institute Genome Sequencing Center for Infectious Disease"/>
            <person name="Wu L."/>
            <person name="Ma J."/>
        </authorList>
    </citation>
    <scope>NUCLEOTIDE SEQUENCE [LARGE SCALE GENOMIC DNA]</scope>
    <source>
        <strain evidence="1 2">JCM 14306</strain>
    </source>
</reference>
<sequence length="265" mass="28235">MTLPRLDPYLQRIGEPLEDLSRIAASQPYESLGPLLPRAALNILAGNGGKVTLGLKELVESGLATEDGKLTEQGQLVKQILTKPTARIRLESARGRATLTFEAYVYAGQAVLLASASPASLVEVPHGEDILTASATVRLDFVDVSYVPIALAAWAGVAPAWSLATSPELIDEELLVHRADDPAVAPPADADEHLKYVWSQPWFLWTLTGTGLDSGLVMVNAGPAGHFALTEGEGKKARFTAYPSMFLWQKLVALVEQSVTAIAAG</sequence>
<comment type="caution">
    <text evidence="1">The sequence shown here is derived from an EMBL/GenBank/DDBJ whole genome shotgun (WGS) entry which is preliminary data.</text>
</comment>
<evidence type="ECO:0000313" key="2">
    <source>
        <dbReference type="Proteomes" id="UP001501319"/>
    </source>
</evidence>
<accession>A0ABN2FVI8</accession>
<proteinExistence type="predicted"/>
<organism evidence="1 2">
    <name type="scientific">Kribbella alba</name>
    <dbReference type="NCBI Taxonomy" id="190197"/>
    <lineage>
        <taxon>Bacteria</taxon>
        <taxon>Bacillati</taxon>
        <taxon>Actinomycetota</taxon>
        <taxon>Actinomycetes</taxon>
        <taxon>Propionibacteriales</taxon>
        <taxon>Kribbellaceae</taxon>
        <taxon>Kribbella</taxon>
    </lineage>
</organism>
<protein>
    <submittedName>
        <fullName evidence="1">Uncharacterized protein</fullName>
    </submittedName>
</protein>